<dbReference type="RefSeq" id="WP_183307896.1">
    <property type="nucleotide sequence ID" value="NZ_JACIEP010000010.1"/>
</dbReference>
<reference evidence="1 2" key="1">
    <citation type="submission" date="2020-08" db="EMBL/GenBank/DDBJ databases">
        <title>Genomic Encyclopedia of Type Strains, Phase IV (KMG-IV): sequencing the most valuable type-strain genomes for metagenomic binning, comparative biology and taxonomic classification.</title>
        <authorList>
            <person name="Goeker M."/>
        </authorList>
    </citation>
    <scope>NUCLEOTIDE SEQUENCE [LARGE SCALE GENOMIC DNA]</scope>
    <source>
        <strain evidence="1 2">DSM 104969</strain>
    </source>
</reference>
<keyword evidence="2" id="KW-1185">Reference proteome</keyword>
<dbReference type="AlphaFoldDB" id="A0A840CNN9"/>
<comment type="caution">
    <text evidence="1">The sequence shown here is derived from an EMBL/GenBank/DDBJ whole genome shotgun (WGS) entry which is preliminary data.</text>
</comment>
<proteinExistence type="predicted"/>
<dbReference type="EMBL" id="JACIEP010000010">
    <property type="protein sequence ID" value="MBB4037016.1"/>
    <property type="molecule type" value="Genomic_DNA"/>
</dbReference>
<accession>A0A840CNN9</accession>
<organism evidence="1 2">
    <name type="scientific">Dysgonomonas hofstadii</name>
    <dbReference type="NCBI Taxonomy" id="637886"/>
    <lineage>
        <taxon>Bacteria</taxon>
        <taxon>Pseudomonadati</taxon>
        <taxon>Bacteroidota</taxon>
        <taxon>Bacteroidia</taxon>
        <taxon>Bacteroidales</taxon>
        <taxon>Dysgonomonadaceae</taxon>
        <taxon>Dysgonomonas</taxon>
    </lineage>
</organism>
<protein>
    <submittedName>
        <fullName evidence="1">Uncharacterized protein</fullName>
    </submittedName>
</protein>
<name>A0A840CNN9_9BACT</name>
<sequence>MFIIKEIRVIGVTRLKVEVETDNIEEFRRECARTYKVKLRQIKFIYEERE</sequence>
<evidence type="ECO:0000313" key="2">
    <source>
        <dbReference type="Proteomes" id="UP000555103"/>
    </source>
</evidence>
<dbReference type="Proteomes" id="UP000555103">
    <property type="component" value="Unassembled WGS sequence"/>
</dbReference>
<evidence type="ECO:0000313" key="1">
    <source>
        <dbReference type="EMBL" id="MBB4037016.1"/>
    </source>
</evidence>
<gene>
    <name evidence="1" type="ORF">GGR21_002930</name>
</gene>